<keyword evidence="1" id="KW-0812">Transmembrane</keyword>
<organism evidence="2 3">
    <name type="scientific">Coleofasciculus chthonoplastes PCC 7420</name>
    <dbReference type="NCBI Taxonomy" id="118168"/>
    <lineage>
        <taxon>Bacteria</taxon>
        <taxon>Bacillati</taxon>
        <taxon>Cyanobacteriota</taxon>
        <taxon>Cyanophyceae</taxon>
        <taxon>Coleofasciculales</taxon>
        <taxon>Coleofasciculaceae</taxon>
        <taxon>Coleofasciculus</taxon>
    </lineage>
</organism>
<reference evidence="2 3" key="1">
    <citation type="submission" date="2008-07" db="EMBL/GenBank/DDBJ databases">
        <authorList>
            <person name="Tandeau de Marsac N."/>
            <person name="Ferriera S."/>
            <person name="Johnson J."/>
            <person name="Kravitz S."/>
            <person name="Beeson K."/>
            <person name="Sutton G."/>
            <person name="Rogers Y.-H."/>
            <person name="Friedman R."/>
            <person name="Frazier M."/>
            <person name="Venter J.C."/>
        </authorList>
    </citation>
    <scope>NUCLEOTIDE SEQUENCE [LARGE SCALE GENOMIC DNA]</scope>
    <source>
        <strain evidence="2 3">PCC 7420</strain>
    </source>
</reference>
<evidence type="ECO:0000313" key="3">
    <source>
        <dbReference type="Proteomes" id="UP000003835"/>
    </source>
</evidence>
<keyword evidence="1" id="KW-1133">Transmembrane helix</keyword>
<dbReference type="AlphaFoldDB" id="B4VPC0"/>
<dbReference type="STRING" id="118168.MC7420_5514"/>
<protein>
    <submittedName>
        <fullName evidence="2">Uncharacterized protein</fullName>
    </submittedName>
</protein>
<keyword evidence="3" id="KW-1185">Reference proteome</keyword>
<feature type="transmembrane region" description="Helical" evidence="1">
    <location>
        <begin position="84"/>
        <end position="100"/>
    </location>
</feature>
<dbReference type="EMBL" id="DS989847">
    <property type="protein sequence ID" value="EDX76080.1"/>
    <property type="molecule type" value="Genomic_DNA"/>
</dbReference>
<name>B4VPC0_9CYAN</name>
<sequence>MKKIKKGIKVMKQFWLEDWLDGLPYTVMVIIISLLAILNLNLGWFVNIVVTVWSIGILISNIDKYKNTHSSDYANDYANWSEKGFGYLLSAVLAWFVILSL</sequence>
<keyword evidence="1" id="KW-0472">Membrane</keyword>
<dbReference type="HOGENOM" id="CLU_2286706_0_0_3"/>
<evidence type="ECO:0000313" key="2">
    <source>
        <dbReference type="EMBL" id="EDX76080.1"/>
    </source>
</evidence>
<evidence type="ECO:0000256" key="1">
    <source>
        <dbReference type="SAM" id="Phobius"/>
    </source>
</evidence>
<dbReference type="Proteomes" id="UP000003835">
    <property type="component" value="Unassembled WGS sequence"/>
</dbReference>
<feature type="transmembrane region" description="Helical" evidence="1">
    <location>
        <begin position="20"/>
        <end position="38"/>
    </location>
</feature>
<proteinExistence type="predicted"/>
<feature type="transmembrane region" description="Helical" evidence="1">
    <location>
        <begin position="44"/>
        <end position="63"/>
    </location>
</feature>
<accession>B4VPC0</accession>
<gene>
    <name evidence="2" type="ORF">MC7420_5514</name>
</gene>